<dbReference type="GO" id="GO:0005634">
    <property type="term" value="C:nucleus"/>
    <property type="evidence" value="ECO:0007669"/>
    <property type="project" value="UniProtKB-SubCell"/>
</dbReference>
<evidence type="ECO:0000256" key="2">
    <source>
        <dbReference type="RuleBase" id="RU000682"/>
    </source>
</evidence>
<dbReference type="Proteomes" id="UP000217790">
    <property type="component" value="Unassembled WGS sequence"/>
</dbReference>
<dbReference type="AlphaFoldDB" id="A0A2H3D7U6"/>
<keyword evidence="1 2" id="KW-0238">DNA-binding</keyword>
<name>A0A2H3D7U6_ARMGA</name>
<evidence type="ECO:0000259" key="3">
    <source>
        <dbReference type="PROSITE" id="PS50071"/>
    </source>
</evidence>
<evidence type="ECO:0000313" key="5">
    <source>
        <dbReference type="Proteomes" id="UP000217790"/>
    </source>
</evidence>
<dbReference type="Pfam" id="PF00046">
    <property type="entry name" value="Homeodomain"/>
    <property type="match status" value="1"/>
</dbReference>
<dbReference type="OrthoDB" id="6159439at2759"/>
<dbReference type="GO" id="GO:0003677">
    <property type="term" value="F:DNA binding"/>
    <property type="evidence" value="ECO:0007669"/>
    <property type="project" value="UniProtKB-UniRule"/>
</dbReference>
<accession>A0A2H3D7U6</accession>
<dbReference type="InterPro" id="IPR001356">
    <property type="entry name" value="HD"/>
</dbReference>
<keyword evidence="1 2" id="KW-0539">Nucleus</keyword>
<dbReference type="CDD" id="cd00086">
    <property type="entry name" value="homeodomain"/>
    <property type="match status" value="1"/>
</dbReference>
<keyword evidence="1 2" id="KW-0371">Homeobox</keyword>
<comment type="subcellular location">
    <subcellularLocation>
        <location evidence="1 2">Nucleus</location>
    </subcellularLocation>
</comment>
<protein>
    <recommendedName>
        <fullName evidence="3">Homeobox domain-containing protein</fullName>
    </recommendedName>
</protein>
<dbReference type="InParanoid" id="A0A2H3D7U6"/>
<feature type="DNA-binding region" description="Homeobox" evidence="1">
    <location>
        <begin position="97"/>
        <end position="156"/>
    </location>
</feature>
<organism evidence="4 5">
    <name type="scientific">Armillaria gallica</name>
    <name type="common">Bulbous honey fungus</name>
    <name type="synonym">Armillaria bulbosa</name>
    <dbReference type="NCBI Taxonomy" id="47427"/>
    <lineage>
        <taxon>Eukaryota</taxon>
        <taxon>Fungi</taxon>
        <taxon>Dikarya</taxon>
        <taxon>Basidiomycota</taxon>
        <taxon>Agaricomycotina</taxon>
        <taxon>Agaricomycetes</taxon>
        <taxon>Agaricomycetidae</taxon>
        <taxon>Agaricales</taxon>
        <taxon>Marasmiineae</taxon>
        <taxon>Physalacriaceae</taxon>
        <taxon>Armillaria</taxon>
    </lineage>
</organism>
<proteinExistence type="predicted"/>
<dbReference type="EMBL" id="KZ293681">
    <property type="protein sequence ID" value="PBK86908.1"/>
    <property type="molecule type" value="Genomic_DNA"/>
</dbReference>
<dbReference type="OMA" id="WFSNRAK"/>
<sequence length="193" mass="22238">MHITCIAIKFYSRRIFILDSSFHLLHFTASKMPVEPLNEQQVAFLERKLNWCRFLGMERPPKRDSILLSMQVSDLGREVSSQEVGRWFSNRAKDASGKPRQSKKTPAQLAVLSASFEVDCTPSVEEQIRLIQETGLTRRQIVAWFSYQRRKLDESGVYVERAADQDMFTLGSYARQAAEQWKEYRRAGGQGAD</sequence>
<dbReference type="SUPFAM" id="SSF46689">
    <property type="entry name" value="Homeodomain-like"/>
    <property type="match status" value="1"/>
</dbReference>
<feature type="domain" description="Homeobox" evidence="3">
    <location>
        <begin position="95"/>
        <end position="155"/>
    </location>
</feature>
<keyword evidence="5" id="KW-1185">Reference proteome</keyword>
<dbReference type="InterPro" id="IPR009057">
    <property type="entry name" value="Homeodomain-like_sf"/>
</dbReference>
<dbReference type="PROSITE" id="PS50071">
    <property type="entry name" value="HOMEOBOX_2"/>
    <property type="match status" value="1"/>
</dbReference>
<reference evidence="5" key="1">
    <citation type="journal article" date="2017" name="Nat. Ecol. Evol.">
        <title>Genome expansion and lineage-specific genetic innovations in the forest pathogenic fungi Armillaria.</title>
        <authorList>
            <person name="Sipos G."/>
            <person name="Prasanna A.N."/>
            <person name="Walter M.C."/>
            <person name="O'Connor E."/>
            <person name="Balint B."/>
            <person name="Krizsan K."/>
            <person name="Kiss B."/>
            <person name="Hess J."/>
            <person name="Varga T."/>
            <person name="Slot J."/>
            <person name="Riley R."/>
            <person name="Boka B."/>
            <person name="Rigling D."/>
            <person name="Barry K."/>
            <person name="Lee J."/>
            <person name="Mihaltcheva S."/>
            <person name="LaButti K."/>
            <person name="Lipzen A."/>
            <person name="Waldron R."/>
            <person name="Moloney N.M."/>
            <person name="Sperisen C."/>
            <person name="Kredics L."/>
            <person name="Vagvoelgyi C."/>
            <person name="Patrignani A."/>
            <person name="Fitzpatrick D."/>
            <person name="Nagy I."/>
            <person name="Doyle S."/>
            <person name="Anderson J.B."/>
            <person name="Grigoriev I.V."/>
            <person name="Gueldener U."/>
            <person name="Muensterkoetter M."/>
            <person name="Nagy L.G."/>
        </authorList>
    </citation>
    <scope>NUCLEOTIDE SEQUENCE [LARGE SCALE GENOMIC DNA]</scope>
    <source>
        <strain evidence="5">Ar21-2</strain>
    </source>
</reference>
<gene>
    <name evidence="4" type="ORF">ARMGADRAFT_471416</name>
</gene>
<evidence type="ECO:0000256" key="1">
    <source>
        <dbReference type="PROSITE-ProRule" id="PRU00108"/>
    </source>
</evidence>
<dbReference type="Gene3D" id="1.10.10.60">
    <property type="entry name" value="Homeodomain-like"/>
    <property type="match status" value="1"/>
</dbReference>
<evidence type="ECO:0000313" key="4">
    <source>
        <dbReference type="EMBL" id="PBK86908.1"/>
    </source>
</evidence>
<dbReference type="SMART" id="SM00389">
    <property type="entry name" value="HOX"/>
    <property type="match status" value="1"/>
</dbReference>